<feature type="transmembrane region" description="Helical" evidence="21">
    <location>
        <begin position="596"/>
        <end position="619"/>
    </location>
</feature>
<feature type="binding site" evidence="17">
    <location>
        <position position="551"/>
    </location>
    <ligand>
        <name>L-glutamate</name>
        <dbReference type="ChEBI" id="CHEBI:29985"/>
    </ligand>
</feature>
<evidence type="ECO:0000256" key="13">
    <source>
        <dbReference type="ARBA" id="ARBA00023286"/>
    </source>
</evidence>
<dbReference type="InterPro" id="IPR019594">
    <property type="entry name" value="Glu/Gly-bd"/>
</dbReference>
<feature type="binding site" evidence="17">
    <location>
        <position position="556"/>
    </location>
    <ligand>
        <name>L-glutamate</name>
        <dbReference type="ChEBI" id="CHEBI:29985"/>
    </ligand>
</feature>
<evidence type="ECO:0000256" key="2">
    <source>
        <dbReference type="ARBA" id="ARBA00022448"/>
    </source>
</evidence>
<dbReference type="InterPro" id="IPR001828">
    <property type="entry name" value="ANF_lig-bd_rcpt"/>
</dbReference>
<keyword evidence="9 21" id="KW-0472">Membrane</keyword>
<dbReference type="GO" id="GO:0004970">
    <property type="term" value="F:glutamate-gated receptor activity"/>
    <property type="evidence" value="ECO:0007669"/>
    <property type="project" value="UniProtKB-ARBA"/>
</dbReference>
<evidence type="ECO:0000256" key="19">
    <source>
        <dbReference type="PIRSR" id="PIRSR601508-3"/>
    </source>
</evidence>
<evidence type="ECO:0000256" key="8">
    <source>
        <dbReference type="ARBA" id="ARBA00023065"/>
    </source>
</evidence>
<dbReference type="SUPFAM" id="SSF53822">
    <property type="entry name" value="Periplasmic binding protein-like I"/>
    <property type="match status" value="1"/>
</dbReference>
<evidence type="ECO:0000256" key="16">
    <source>
        <dbReference type="ARBA" id="ARBA00072754"/>
    </source>
</evidence>
<dbReference type="CDD" id="cd06382">
    <property type="entry name" value="PBP1_iGluR_Kainate"/>
    <property type="match status" value="1"/>
</dbReference>
<feature type="disulfide bond" evidence="19">
    <location>
        <begin position="783"/>
        <end position="841"/>
    </location>
</feature>
<keyword evidence="5" id="KW-0732">Signal</keyword>
<dbReference type="SMART" id="SM00079">
    <property type="entry name" value="PBPe"/>
    <property type="match status" value="1"/>
</dbReference>
<dbReference type="InterPro" id="IPR015683">
    <property type="entry name" value="Ionotropic_Glu_rcpt"/>
</dbReference>
<dbReference type="InterPro" id="IPR028082">
    <property type="entry name" value="Peripla_BP_I"/>
</dbReference>
<feature type="domain" description="Ionotropic glutamate receptor C-terminal" evidence="22">
    <location>
        <begin position="470"/>
        <end position="834"/>
    </location>
</feature>
<keyword evidence="10" id="KW-0675">Receptor</keyword>
<feature type="transmembrane region" description="Helical" evidence="21">
    <location>
        <begin position="671"/>
        <end position="692"/>
    </location>
</feature>
<dbReference type="PRINTS" id="PR00177">
    <property type="entry name" value="NMDARECEPTOR"/>
</dbReference>
<keyword evidence="19" id="KW-1015">Disulfide bond</keyword>
<dbReference type="FunFam" id="3.40.190.10:FF:000060">
    <property type="entry name" value="Glutamate receptor ionotropic, kainate 1"/>
    <property type="match status" value="1"/>
</dbReference>
<keyword evidence="6 21" id="KW-1133">Transmembrane helix</keyword>
<evidence type="ECO:0000256" key="18">
    <source>
        <dbReference type="PIRSR" id="PIRSR601508-2"/>
    </source>
</evidence>
<comment type="similarity">
    <text evidence="1">Belongs to the glutamate-gated ion channel (TC 1.A.10.1) family.</text>
</comment>
<feature type="site" description="Interaction with the cone snail toxin Con-ikot-ikot" evidence="18">
    <location>
        <position position="728"/>
    </location>
</feature>
<evidence type="ECO:0000256" key="10">
    <source>
        <dbReference type="ARBA" id="ARBA00023170"/>
    </source>
</evidence>
<dbReference type="Gene3D" id="1.10.287.70">
    <property type="match status" value="1"/>
</dbReference>
<dbReference type="InterPro" id="IPR001320">
    <property type="entry name" value="Iontro_rcpt_C"/>
</dbReference>
<dbReference type="Pfam" id="PF00060">
    <property type="entry name" value="Lig_chan"/>
    <property type="match status" value="1"/>
</dbReference>
<evidence type="ECO:0000256" key="14">
    <source>
        <dbReference type="ARBA" id="ARBA00023303"/>
    </source>
</evidence>
<keyword evidence="7" id="KW-0770">Synapse</keyword>
<proteinExistence type="inferred from homology"/>
<protein>
    <recommendedName>
        <fullName evidence="16">Glutamate receptor 1</fullName>
    </recommendedName>
</protein>
<dbReference type="FunFam" id="1.10.287.70:FF:000064">
    <property type="entry name" value="Glutamate receptor ionotropic, kainate"/>
    <property type="match status" value="1"/>
</dbReference>
<feature type="binding site" evidence="17">
    <location>
        <position position="722"/>
    </location>
    <ligand>
        <name>L-glutamate</name>
        <dbReference type="ChEBI" id="CHEBI:29985"/>
    </ligand>
</feature>
<feature type="binding site" evidence="17">
    <location>
        <position position="723"/>
    </location>
    <ligand>
        <name>L-glutamate</name>
        <dbReference type="ChEBI" id="CHEBI:29985"/>
    </ligand>
</feature>
<name>A0AAV1ZU07_9ARAC</name>
<keyword evidence="3" id="KW-1003">Cell membrane</keyword>
<feature type="compositionally biased region" description="Low complexity" evidence="20">
    <location>
        <begin position="937"/>
        <end position="955"/>
    </location>
</feature>
<dbReference type="FunFam" id="3.40.190.10:FF:000001">
    <property type="entry name" value="Glutamate receptor ionotropic, kainate 2"/>
    <property type="match status" value="1"/>
</dbReference>
<dbReference type="SUPFAM" id="SSF53850">
    <property type="entry name" value="Periplasmic binding protein-like II"/>
    <property type="match status" value="1"/>
</dbReference>
<dbReference type="AlphaFoldDB" id="A0AAV1ZU07"/>
<keyword evidence="8" id="KW-0406">Ion transport</keyword>
<evidence type="ECO:0000256" key="20">
    <source>
        <dbReference type="SAM" id="MobiDB-lite"/>
    </source>
</evidence>
<evidence type="ECO:0000256" key="6">
    <source>
        <dbReference type="ARBA" id="ARBA00022989"/>
    </source>
</evidence>
<evidence type="ECO:0000256" key="17">
    <source>
        <dbReference type="PIRSR" id="PIRSR601508-1"/>
    </source>
</evidence>
<dbReference type="Pfam" id="PF10613">
    <property type="entry name" value="Lig_chan-Glu_bd"/>
    <property type="match status" value="1"/>
</dbReference>
<evidence type="ECO:0000259" key="22">
    <source>
        <dbReference type="SMART" id="SM00079"/>
    </source>
</evidence>
<dbReference type="Pfam" id="PF01094">
    <property type="entry name" value="ANF_receptor"/>
    <property type="match status" value="1"/>
</dbReference>
<dbReference type="Gene3D" id="3.40.190.10">
    <property type="entry name" value="Periplasmic binding protein-like II"/>
    <property type="match status" value="2"/>
</dbReference>
<gene>
    <name evidence="24" type="ORF">LARSCL_LOCUS7170</name>
</gene>
<evidence type="ECO:0000256" key="11">
    <source>
        <dbReference type="ARBA" id="ARBA00023180"/>
    </source>
</evidence>
<evidence type="ECO:0000256" key="1">
    <source>
        <dbReference type="ARBA" id="ARBA00008685"/>
    </source>
</evidence>
<keyword evidence="2" id="KW-0813">Transport</keyword>
<evidence type="ECO:0000313" key="24">
    <source>
        <dbReference type="EMBL" id="CAL1273925.1"/>
    </source>
</evidence>
<keyword evidence="25" id="KW-1185">Reference proteome</keyword>
<dbReference type="InterPro" id="IPR001508">
    <property type="entry name" value="Iono_Glu_rcpt_met"/>
</dbReference>
<evidence type="ECO:0000256" key="7">
    <source>
        <dbReference type="ARBA" id="ARBA00023018"/>
    </source>
</evidence>
<evidence type="ECO:0000256" key="4">
    <source>
        <dbReference type="ARBA" id="ARBA00022692"/>
    </source>
</evidence>
<comment type="caution">
    <text evidence="24">The sequence shown here is derived from an EMBL/GenBank/DDBJ whole genome shotgun (WGS) entry which is preliminary data.</text>
</comment>
<dbReference type="PANTHER" id="PTHR18966">
    <property type="entry name" value="IONOTROPIC GLUTAMATE RECEPTOR"/>
    <property type="match status" value="1"/>
</dbReference>
<keyword evidence="11" id="KW-0325">Glycoprotein</keyword>
<feature type="transmembrane region" description="Helical" evidence="21">
    <location>
        <begin position="860"/>
        <end position="884"/>
    </location>
</feature>
<feature type="binding site" evidence="17">
    <location>
        <position position="771"/>
    </location>
    <ligand>
        <name>L-glutamate</name>
        <dbReference type="ChEBI" id="CHEBI:29985"/>
    </ligand>
</feature>
<keyword evidence="13" id="KW-1071">Ligand-gated ion channel</keyword>
<organism evidence="24 25">
    <name type="scientific">Larinioides sclopetarius</name>
    <dbReference type="NCBI Taxonomy" id="280406"/>
    <lineage>
        <taxon>Eukaryota</taxon>
        <taxon>Metazoa</taxon>
        <taxon>Ecdysozoa</taxon>
        <taxon>Arthropoda</taxon>
        <taxon>Chelicerata</taxon>
        <taxon>Arachnida</taxon>
        <taxon>Araneae</taxon>
        <taxon>Araneomorphae</taxon>
        <taxon>Entelegynae</taxon>
        <taxon>Araneoidea</taxon>
        <taxon>Araneidae</taxon>
        <taxon>Larinioides</taxon>
    </lineage>
</organism>
<evidence type="ECO:0000259" key="23">
    <source>
        <dbReference type="SMART" id="SM00918"/>
    </source>
</evidence>
<dbReference type="SMART" id="SM00918">
    <property type="entry name" value="Lig_chan-Glu_bd"/>
    <property type="match status" value="1"/>
</dbReference>
<evidence type="ECO:0000256" key="12">
    <source>
        <dbReference type="ARBA" id="ARBA00023257"/>
    </source>
</evidence>
<evidence type="ECO:0000256" key="3">
    <source>
        <dbReference type="ARBA" id="ARBA00022475"/>
    </source>
</evidence>
<reference evidence="24 25" key="1">
    <citation type="submission" date="2024-04" db="EMBL/GenBank/DDBJ databases">
        <authorList>
            <person name="Rising A."/>
            <person name="Reimegard J."/>
            <person name="Sonavane S."/>
            <person name="Akerstrom W."/>
            <person name="Nylinder S."/>
            <person name="Hedman E."/>
            <person name="Kallberg Y."/>
        </authorList>
    </citation>
    <scope>NUCLEOTIDE SEQUENCE [LARGE SCALE GENOMIC DNA]</scope>
</reference>
<keyword evidence="12" id="KW-0628">Postsynaptic cell membrane</keyword>
<sequence>LPSLLQKGACAPRRTEAPFVATAPAQERYPHHGHGLQLVDVRWFKAMAKLLQVLVAVVICASATNWFLPKVSALPETIRIGGLFESGDEDLELAFRYAVDHVNADTSVLPTSRLQAHVERVEKHDSFTASKKVCDLLGEGMAAIFGPQSTESSSVVQSTCGALEVPHIQTRWEYRLKPRRQNINLYPPPNALGSAYLAYVKEKNWKIFAILYETNDALIRLQELLKDPIIKQRRVVVKQFEENNDYRKTLKELGRKGIKNFVVDVETPNVPLLLRHAQRVDMLTEYYNYVITTLDVHTVNLEDFQYIGTNITGFRIVNQSPEYQEIVQDWKTSHATGKPMDSDQAPYAKNFTTDVALMYDAVWTFATALNTLEKGQRMQIKSISCETEKPWSFGPTLANHMRGVELRGLTGRIVFDENGMRTNFTVKIQDLTHIGLTEVGEWEHNTAGKIRKTGNYSRQPEVSISLRNKTLVITTILNEPYMMKVEDENGVKYEGYCVDLIEAISQDLRFQYRIKEVDDGSYGRKNDLGEWNGMIRELIDGKADMAIADLTITYVREEAVDFTMPFMNLGISILFKKPTKKVPKLFSFLSPLSVEVWLYMATAFLGVSLFLFIVARFSAYEWVNPHPCDLEPGELENQFTLLNTLWFTIGCLMCQGCDITPRANSTRMIAVMWWFFTLIMVSSYTANLAAFLTVERLASPIESAEDLAKQTQIPYGCVASGSTQSFFKESEFPTYKRMWSFMESQRPSVFTDNNQKGVERVKKGNYAFLMESTTIEFIVERNCELTQVGGLLDSKGYGIATPHGSPYRTHMSSAILKLQENGKLHVLKDLWWKKKRLSQKCAKDDQTSSSSASELGLANVGGVFLVLICGVFLGCVIVVFEFVWKSRKVPSEERESLCASFCRELKFAICCGGSTKPIKSSDEGAEASTPHQENGLPFMPMPGFSSSSPSKGFAS</sequence>
<dbReference type="GO" id="GO:0045211">
    <property type="term" value="C:postsynaptic membrane"/>
    <property type="evidence" value="ECO:0007669"/>
    <property type="project" value="UniProtKB-SubCell"/>
</dbReference>
<dbReference type="EMBL" id="CAXIEN010000071">
    <property type="protein sequence ID" value="CAL1273925.1"/>
    <property type="molecule type" value="Genomic_DNA"/>
</dbReference>
<feature type="non-terminal residue" evidence="24">
    <location>
        <position position="1"/>
    </location>
</feature>
<dbReference type="Proteomes" id="UP001497382">
    <property type="component" value="Unassembled WGS sequence"/>
</dbReference>
<dbReference type="Gene3D" id="3.40.50.2300">
    <property type="match status" value="2"/>
</dbReference>
<feature type="site" description="Interaction with the cone snail toxin Con-ikot-ikot" evidence="18">
    <location>
        <position position="817"/>
    </location>
</feature>
<feature type="domain" description="Ionotropic glutamate receptor L-glutamate and glycine-binding" evidence="23">
    <location>
        <begin position="480"/>
        <end position="540"/>
    </location>
</feature>
<feature type="region of interest" description="Disordered" evidence="20">
    <location>
        <begin position="918"/>
        <end position="955"/>
    </location>
</feature>
<evidence type="ECO:0000256" key="9">
    <source>
        <dbReference type="ARBA" id="ARBA00023136"/>
    </source>
</evidence>
<comment type="subcellular location">
    <subcellularLocation>
        <location evidence="15">Postsynaptic cell membrane</location>
        <topology evidence="15">Multi-pass membrane protein</topology>
    </subcellularLocation>
</comment>
<feature type="site" description="Crucial to convey clamshell closure to channel opening" evidence="18">
    <location>
        <position position="701"/>
    </location>
</feature>
<evidence type="ECO:0000256" key="15">
    <source>
        <dbReference type="ARBA" id="ARBA00034104"/>
    </source>
</evidence>
<keyword evidence="4 21" id="KW-0812">Transmembrane</keyword>
<evidence type="ECO:0000313" key="25">
    <source>
        <dbReference type="Proteomes" id="UP001497382"/>
    </source>
</evidence>
<evidence type="ECO:0000256" key="21">
    <source>
        <dbReference type="SAM" id="Phobius"/>
    </source>
</evidence>
<accession>A0AAV1ZU07</accession>
<dbReference type="GO" id="GO:0008328">
    <property type="term" value="C:ionotropic glutamate receptor complex"/>
    <property type="evidence" value="ECO:0007669"/>
    <property type="project" value="UniProtKB-ARBA"/>
</dbReference>
<evidence type="ECO:0000256" key="5">
    <source>
        <dbReference type="ARBA" id="ARBA00022729"/>
    </source>
</evidence>
<keyword evidence="14" id="KW-0407">Ion channel</keyword>